<proteinExistence type="predicted"/>
<protein>
    <recommendedName>
        <fullName evidence="3">YceK/YidQ family lipoprotein</fullName>
    </recommendedName>
</protein>
<evidence type="ECO:0000313" key="2">
    <source>
        <dbReference type="Proteomes" id="UP001500021"/>
    </source>
</evidence>
<dbReference type="Pfam" id="PF07119">
    <property type="entry name" value="DUF1375"/>
    <property type="match status" value="1"/>
</dbReference>
<keyword evidence="2" id="KW-1185">Reference proteome</keyword>
<organism evidence="1 2">
    <name type="scientific">Colwellia asteriadis</name>
    <dbReference type="NCBI Taxonomy" id="517723"/>
    <lineage>
        <taxon>Bacteria</taxon>
        <taxon>Pseudomonadati</taxon>
        <taxon>Pseudomonadota</taxon>
        <taxon>Gammaproteobacteria</taxon>
        <taxon>Alteromonadales</taxon>
        <taxon>Colwelliaceae</taxon>
        <taxon>Colwellia</taxon>
    </lineage>
</organism>
<dbReference type="Proteomes" id="UP001500021">
    <property type="component" value="Unassembled WGS sequence"/>
</dbReference>
<dbReference type="PROSITE" id="PS51257">
    <property type="entry name" value="PROKAR_LIPOPROTEIN"/>
    <property type="match status" value="1"/>
</dbReference>
<name>A0ABN1L2P2_9GAMM</name>
<reference evidence="1 2" key="1">
    <citation type="journal article" date="2019" name="Int. J. Syst. Evol. Microbiol.">
        <title>The Global Catalogue of Microorganisms (GCM) 10K type strain sequencing project: providing services to taxonomists for standard genome sequencing and annotation.</title>
        <authorList>
            <consortium name="The Broad Institute Genomics Platform"/>
            <consortium name="The Broad Institute Genome Sequencing Center for Infectious Disease"/>
            <person name="Wu L."/>
            <person name="Ma J."/>
        </authorList>
    </citation>
    <scope>NUCLEOTIDE SEQUENCE [LARGE SCALE GENOMIC DNA]</scope>
    <source>
        <strain evidence="1 2">JCM 15608</strain>
    </source>
</reference>
<evidence type="ECO:0008006" key="3">
    <source>
        <dbReference type="Google" id="ProtNLM"/>
    </source>
</evidence>
<evidence type="ECO:0000313" key="1">
    <source>
        <dbReference type="EMBL" id="GAA0810990.1"/>
    </source>
</evidence>
<accession>A0ABN1L2P2</accession>
<dbReference type="InterPro" id="IPR010780">
    <property type="entry name" value="DUF1375"/>
</dbReference>
<sequence length="106" mass="11823">MRKFLFFLINIIVLLSTTGCVSIGTLGEKEHNNKVFSGTIRHMELACAHGICVDFPFSLVTDTVLLPVTIPWSIYNVSTDSAEKYMKSQELSDGNVPELIKRKSSE</sequence>
<dbReference type="EMBL" id="BAAAFA010000001">
    <property type="protein sequence ID" value="GAA0810990.1"/>
    <property type="molecule type" value="Genomic_DNA"/>
</dbReference>
<dbReference type="RefSeq" id="WP_343814096.1">
    <property type="nucleotide sequence ID" value="NZ_BAAAFA010000001.1"/>
</dbReference>
<gene>
    <name evidence="1" type="ORF">GCM10009111_02800</name>
</gene>
<comment type="caution">
    <text evidence="1">The sequence shown here is derived from an EMBL/GenBank/DDBJ whole genome shotgun (WGS) entry which is preliminary data.</text>
</comment>